<keyword evidence="2" id="KW-1133">Transmembrane helix</keyword>
<comment type="caution">
    <text evidence="4">The sequence shown here is derived from an EMBL/GenBank/DDBJ whole genome shotgun (WGS) entry which is preliminary data.</text>
</comment>
<reference evidence="4 5" key="1">
    <citation type="submission" date="2024-09" db="EMBL/GenBank/DDBJ databases">
        <authorList>
            <person name="Lee S.D."/>
        </authorList>
    </citation>
    <scope>NUCLEOTIDE SEQUENCE [LARGE SCALE GENOMIC DNA]</scope>
    <source>
        <strain evidence="4 5">N1-5</strain>
    </source>
</reference>
<feature type="compositionally biased region" description="Pro residues" evidence="1">
    <location>
        <begin position="870"/>
        <end position="895"/>
    </location>
</feature>
<feature type="transmembrane region" description="Helical" evidence="2">
    <location>
        <begin position="56"/>
        <end position="80"/>
    </location>
</feature>
<keyword evidence="2" id="KW-0472">Membrane</keyword>
<feature type="compositionally biased region" description="Pro residues" evidence="1">
    <location>
        <begin position="322"/>
        <end position="333"/>
    </location>
</feature>
<protein>
    <submittedName>
        <fullName evidence="4">LysM peptidoglycan-binding domain-containing protein</fullName>
    </submittedName>
</protein>
<feature type="compositionally biased region" description="Low complexity" evidence="1">
    <location>
        <begin position="300"/>
        <end position="321"/>
    </location>
</feature>
<evidence type="ECO:0000256" key="1">
    <source>
        <dbReference type="SAM" id="MobiDB-lite"/>
    </source>
</evidence>
<dbReference type="Pfam" id="PF01476">
    <property type="entry name" value="LysM"/>
    <property type="match status" value="2"/>
</dbReference>
<dbReference type="SMART" id="SM00257">
    <property type="entry name" value="LysM"/>
    <property type="match status" value="1"/>
</dbReference>
<dbReference type="PROSITE" id="PS51782">
    <property type="entry name" value="LYSM"/>
    <property type="match status" value="1"/>
</dbReference>
<feature type="region of interest" description="Disordered" evidence="1">
    <location>
        <begin position="150"/>
        <end position="171"/>
    </location>
</feature>
<dbReference type="InterPro" id="IPR052196">
    <property type="entry name" value="Bact_Kbp"/>
</dbReference>
<feature type="compositionally biased region" description="Low complexity" evidence="1">
    <location>
        <begin position="461"/>
        <end position="480"/>
    </location>
</feature>
<feature type="domain" description="LysM" evidence="3">
    <location>
        <begin position="245"/>
        <end position="301"/>
    </location>
</feature>
<gene>
    <name evidence="4" type="ORF">ACEZDJ_27905</name>
</gene>
<feature type="transmembrane region" description="Helical" evidence="2">
    <location>
        <begin position="101"/>
        <end position="122"/>
    </location>
</feature>
<organism evidence="4 5">
    <name type="scientific">Streptacidiphilus cavernicola</name>
    <dbReference type="NCBI Taxonomy" id="3342716"/>
    <lineage>
        <taxon>Bacteria</taxon>
        <taxon>Bacillati</taxon>
        <taxon>Actinomycetota</taxon>
        <taxon>Actinomycetes</taxon>
        <taxon>Kitasatosporales</taxon>
        <taxon>Streptomycetaceae</taxon>
        <taxon>Streptacidiphilus</taxon>
    </lineage>
</organism>
<dbReference type="RefSeq" id="WP_030259595.1">
    <property type="nucleotide sequence ID" value="NZ_JBHEZZ010000018.1"/>
</dbReference>
<dbReference type="CDD" id="cd00118">
    <property type="entry name" value="LysM"/>
    <property type="match status" value="2"/>
</dbReference>
<feature type="compositionally biased region" description="Low complexity" evidence="1">
    <location>
        <begin position="334"/>
        <end position="415"/>
    </location>
</feature>
<name>A0ABV6UUN2_9ACTN</name>
<keyword evidence="5" id="KW-1185">Reference proteome</keyword>
<accession>A0ABV6UUN2</accession>
<feature type="region of interest" description="Disordered" evidence="1">
    <location>
        <begin position="838"/>
        <end position="937"/>
    </location>
</feature>
<proteinExistence type="predicted"/>
<evidence type="ECO:0000259" key="3">
    <source>
        <dbReference type="PROSITE" id="PS51782"/>
    </source>
</evidence>
<feature type="compositionally biased region" description="Acidic residues" evidence="1">
    <location>
        <begin position="848"/>
        <end position="857"/>
    </location>
</feature>
<dbReference type="PANTHER" id="PTHR34700">
    <property type="entry name" value="POTASSIUM BINDING PROTEIN KBP"/>
    <property type="match status" value="1"/>
</dbReference>
<feature type="region of interest" description="Disordered" evidence="1">
    <location>
        <begin position="459"/>
        <end position="520"/>
    </location>
</feature>
<evidence type="ECO:0000256" key="2">
    <source>
        <dbReference type="SAM" id="Phobius"/>
    </source>
</evidence>
<dbReference type="InterPro" id="IPR018392">
    <property type="entry name" value="LysM"/>
</dbReference>
<dbReference type="EMBL" id="JBHEZZ010000018">
    <property type="protein sequence ID" value="MFC1405112.1"/>
    <property type="molecule type" value="Genomic_DNA"/>
</dbReference>
<keyword evidence="2" id="KW-0812">Transmembrane</keyword>
<feature type="region of interest" description="Disordered" evidence="1">
    <location>
        <begin position="298"/>
        <end position="436"/>
    </location>
</feature>
<dbReference type="Proteomes" id="UP001592528">
    <property type="component" value="Unassembled WGS sequence"/>
</dbReference>
<evidence type="ECO:0000313" key="5">
    <source>
        <dbReference type="Proteomes" id="UP001592528"/>
    </source>
</evidence>
<sequence length="1027" mass="105060">MLRLLLRGLTALVALALLLVGLPGVLALGTLAVTRQGDPTRSGIVDLLTQPDQGNLFLWALVVIGWLAWLCFALSVVVEIPAQLRGRSARRILALGWSQRMAGTLVGAVLALLPTAGAALAATPAAVTTTVGVHAPVAVTADQASHTLTDSGAAAATTTETAKHRQTTYTVRDERPADSLWSIAESHLGSGARWHEIARLNQGRIMDSAGRRFDADRPIQPGWVLLMPADAVSAVTAPPTVKPGTEVKVEAGDSLSAIAQRELGNADEWPALFAANKGAKAPDGDRLEDPDLIEPGMVLTVPSTSGTMTTTTTPPTTTAPVTTPPTTTPPTTTPPTSTAPVTTPPATAAPTHSAAPTHTAAPTHSAAPTPTAAPTHPAHSGAAGASGPSTAPTSKAPTSTAPSTTASPSHSAGAPVVPPTEHGSTPTHGSGLSESETLSGTAVLAAVLVGAVALRRRNRAVRPAPRPGGRSAARPRSGGPDPVPLPPALLAPLPGTSSAPVTSEPDEDLDSGLSPVPAPLPELPAAAVATGLSAFETALTQRQDASGLDLLDRALRSLAATAVVEGRRLPALVAARLVSAQSTPVPSVELYLSAPAVPLAPFQAAHASTVWWTTPDAEGLLSPADAGTVPAPYPGLVSVGTMEDGSIVLVDLEAIRLVHLAGAPGDVADVLRTLALELAFTPLADRVNIHMVGVADELAAAAEGRLHMHATLEDAVAAVVARDLAVRQSLAEAGAATPREARGRGVVSEAWAPDIVLCPTAPSGSIPEALGRLLDASPRGSVAVVTAAPPPGAGPMARWTLPARGRADLPGLGMGVELQRLTDHQYAQWIALLRETGDGTGTGAGTEADTDVPDVDLDSWFRPDEAPAPQAAPEPEPEPEAQPQPAPTPLFPPPGQGRFPEPGASELAPPLDPWTVRSRSAHPGAVPAPYDPESDDSPEAVEAAHELILRRLRAGDHQGAEAAAFAGLQPAPDTELLHRDLLCVYADAGAVEQLNKAVTRLERLPNRTGRPLEPETNALIAELRGTG</sequence>
<evidence type="ECO:0000313" key="4">
    <source>
        <dbReference type="EMBL" id="MFC1405112.1"/>
    </source>
</evidence>
<feature type="compositionally biased region" description="Low complexity" evidence="1">
    <location>
        <begin position="490"/>
        <end position="500"/>
    </location>
</feature>
<dbReference type="Gene3D" id="3.10.350.10">
    <property type="entry name" value="LysM domain"/>
    <property type="match status" value="2"/>
</dbReference>
<dbReference type="InterPro" id="IPR036779">
    <property type="entry name" value="LysM_dom_sf"/>
</dbReference>
<dbReference type="PANTHER" id="PTHR34700:SF4">
    <property type="entry name" value="PHAGE-LIKE ELEMENT PBSX PROTEIN XKDP"/>
    <property type="match status" value="1"/>
</dbReference>